<reference evidence="1 2" key="1">
    <citation type="journal article" date="2021" name="Commun. Biol.">
        <title>The genome of Shorea leprosula (Dipterocarpaceae) highlights the ecological relevance of drought in aseasonal tropical rainforests.</title>
        <authorList>
            <person name="Ng K.K.S."/>
            <person name="Kobayashi M.J."/>
            <person name="Fawcett J.A."/>
            <person name="Hatakeyama M."/>
            <person name="Paape T."/>
            <person name="Ng C.H."/>
            <person name="Ang C.C."/>
            <person name="Tnah L.H."/>
            <person name="Lee C.T."/>
            <person name="Nishiyama T."/>
            <person name="Sese J."/>
            <person name="O'Brien M.J."/>
            <person name="Copetti D."/>
            <person name="Mohd Noor M.I."/>
            <person name="Ong R.C."/>
            <person name="Putra M."/>
            <person name="Sireger I.Z."/>
            <person name="Indrioko S."/>
            <person name="Kosugi Y."/>
            <person name="Izuno A."/>
            <person name="Isagi Y."/>
            <person name="Lee S.L."/>
            <person name="Shimizu K.K."/>
        </authorList>
    </citation>
    <scope>NUCLEOTIDE SEQUENCE [LARGE SCALE GENOMIC DNA]</scope>
    <source>
        <strain evidence="1">214</strain>
    </source>
</reference>
<comment type="caution">
    <text evidence="1">The sequence shown here is derived from an EMBL/GenBank/DDBJ whole genome shotgun (WGS) entry which is preliminary data.</text>
</comment>
<gene>
    <name evidence="1" type="ORF">SLEP1_g60407</name>
</gene>
<sequence>ARVSFWCISLDGILARSNSTNLVHTNFRSVSRLPKEMDVVGKASYGRRGKPNFQADKGALVPLMNFDSMGLKRIDKDGNMIGSIRR</sequence>
<keyword evidence="2" id="KW-1185">Reference proteome</keyword>
<proteinExistence type="predicted"/>
<dbReference type="Proteomes" id="UP001054252">
    <property type="component" value="Unassembled WGS sequence"/>
</dbReference>
<evidence type="ECO:0000313" key="2">
    <source>
        <dbReference type="Proteomes" id="UP001054252"/>
    </source>
</evidence>
<name>A0AAV5MY71_9ROSI</name>
<feature type="non-terminal residue" evidence="1">
    <location>
        <position position="1"/>
    </location>
</feature>
<accession>A0AAV5MY71</accession>
<evidence type="ECO:0000313" key="1">
    <source>
        <dbReference type="EMBL" id="GKV53894.1"/>
    </source>
</evidence>
<protein>
    <submittedName>
        <fullName evidence="1">Uncharacterized protein</fullName>
    </submittedName>
</protein>
<dbReference type="EMBL" id="BPVZ01002222">
    <property type="protein sequence ID" value="GKV53894.1"/>
    <property type="molecule type" value="Genomic_DNA"/>
</dbReference>
<dbReference type="AlphaFoldDB" id="A0AAV5MY71"/>
<organism evidence="1 2">
    <name type="scientific">Rubroshorea leprosula</name>
    <dbReference type="NCBI Taxonomy" id="152421"/>
    <lineage>
        <taxon>Eukaryota</taxon>
        <taxon>Viridiplantae</taxon>
        <taxon>Streptophyta</taxon>
        <taxon>Embryophyta</taxon>
        <taxon>Tracheophyta</taxon>
        <taxon>Spermatophyta</taxon>
        <taxon>Magnoliopsida</taxon>
        <taxon>eudicotyledons</taxon>
        <taxon>Gunneridae</taxon>
        <taxon>Pentapetalae</taxon>
        <taxon>rosids</taxon>
        <taxon>malvids</taxon>
        <taxon>Malvales</taxon>
        <taxon>Dipterocarpaceae</taxon>
        <taxon>Rubroshorea</taxon>
    </lineage>
</organism>